<dbReference type="EMBL" id="CAJNOQ010010060">
    <property type="protein sequence ID" value="CAF1241637.1"/>
    <property type="molecule type" value="Genomic_DNA"/>
</dbReference>
<evidence type="ECO:0000256" key="2">
    <source>
        <dbReference type="ARBA" id="ARBA00022803"/>
    </source>
</evidence>
<dbReference type="Proteomes" id="UP000677228">
    <property type="component" value="Unassembled WGS sequence"/>
</dbReference>
<evidence type="ECO:0000313" key="8">
    <source>
        <dbReference type="Proteomes" id="UP000663829"/>
    </source>
</evidence>
<dbReference type="InterPro" id="IPR019734">
    <property type="entry name" value="TPR_rpt"/>
</dbReference>
<dbReference type="EMBL" id="CAJNOK010006630">
    <property type="protein sequence ID" value="CAF1009612.1"/>
    <property type="molecule type" value="Genomic_DNA"/>
</dbReference>
<name>A0A814ZBL1_9BILA</name>
<dbReference type="SMART" id="SM00028">
    <property type="entry name" value="TPR"/>
    <property type="match status" value="5"/>
</dbReference>
<organism evidence="5 8">
    <name type="scientific">Didymodactylos carnosus</name>
    <dbReference type="NCBI Taxonomy" id="1234261"/>
    <lineage>
        <taxon>Eukaryota</taxon>
        <taxon>Metazoa</taxon>
        <taxon>Spiralia</taxon>
        <taxon>Gnathifera</taxon>
        <taxon>Rotifera</taxon>
        <taxon>Eurotatoria</taxon>
        <taxon>Bdelloidea</taxon>
        <taxon>Philodinida</taxon>
        <taxon>Philodinidae</taxon>
        <taxon>Didymodactylos</taxon>
    </lineage>
</organism>
<feature type="repeat" description="TPR" evidence="3">
    <location>
        <begin position="483"/>
        <end position="516"/>
    </location>
</feature>
<dbReference type="Pfam" id="PF13374">
    <property type="entry name" value="TPR_10"/>
    <property type="match status" value="1"/>
</dbReference>
<keyword evidence="8" id="KW-1185">Reference proteome</keyword>
<evidence type="ECO:0008006" key="9">
    <source>
        <dbReference type="Google" id="ProtNLM"/>
    </source>
</evidence>
<dbReference type="Proteomes" id="UP000681722">
    <property type="component" value="Unassembled WGS sequence"/>
</dbReference>
<dbReference type="EMBL" id="CAJOBA010006638">
    <property type="protein sequence ID" value="CAF3778462.1"/>
    <property type="molecule type" value="Genomic_DNA"/>
</dbReference>
<dbReference type="PROSITE" id="PS51996">
    <property type="entry name" value="TR_MART"/>
    <property type="match status" value="1"/>
</dbReference>
<accession>A0A814ZBL1</accession>
<dbReference type="PROSITE" id="PS50005">
    <property type="entry name" value="TPR"/>
    <property type="match status" value="4"/>
</dbReference>
<dbReference type="SUPFAM" id="SSF56399">
    <property type="entry name" value="ADP-ribosylation"/>
    <property type="match status" value="1"/>
</dbReference>
<feature type="repeat" description="TPR" evidence="3">
    <location>
        <begin position="399"/>
        <end position="432"/>
    </location>
</feature>
<dbReference type="Pfam" id="PF13424">
    <property type="entry name" value="TPR_12"/>
    <property type="match status" value="2"/>
</dbReference>
<keyword evidence="1" id="KW-0677">Repeat</keyword>
<dbReference type="PANTHER" id="PTHR45641">
    <property type="entry name" value="TETRATRICOPEPTIDE REPEAT PROTEIN (AFU_ORTHOLOGUE AFUA_6G03870)"/>
    <property type="match status" value="1"/>
</dbReference>
<dbReference type="EMBL" id="CAJOBC010010715">
    <property type="protein sequence ID" value="CAF4004935.1"/>
    <property type="molecule type" value="Genomic_DNA"/>
</dbReference>
<evidence type="ECO:0000256" key="1">
    <source>
        <dbReference type="ARBA" id="ARBA00022737"/>
    </source>
</evidence>
<comment type="caution">
    <text evidence="5">The sequence shown here is derived from an EMBL/GenBank/DDBJ whole genome shotgun (WGS) entry which is preliminary data.</text>
</comment>
<dbReference type="SUPFAM" id="SSF48452">
    <property type="entry name" value="TPR-like"/>
    <property type="match status" value="2"/>
</dbReference>
<gene>
    <name evidence="5" type="ORF">GPM918_LOCUS25687</name>
    <name evidence="4" type="ORF">OVA965_LOCUS14974</name>
    <name evidence="7" type="ORF">SRO942_LOCUS25713</name>
    <name evidence="6" type="ORF">TMI583_LOCUS14978</name>
</gene>
<reference evidence="5" key="1">
    <citation type="submission" date="2021-02" db="EMBL/GenBank/DDBJ databases">
        <authorList>
            <person name="Nowell W R."/>
        </authorList>
    </citation>
    <scope>NUCLEOTIDE SEQUENCE</scope>
</reference>
<protein>
    <recommendedName>
        <fullName evidence="9">NAD(P)(+)--arginine ADP-ribosyltransferase</fullName>
    </recommendedName>
</protein>
<dbReference type="Gene3D" id="1.25.40.10">
    <property type="entry name" value="Tetratricopeptide repeat domain"/>
    <property type="match status" value="2"/>
</dbReference>
<dbReference type="AlphaFoldDB" id="A0A814ZBL1"/>
<feature type="repeat" description="TPR" evidence="3">
    <location>
        <begin position="441"/>
        <end position="474"/>
    </location>
</feature>
<evidence type="ECO:0000256" key="3">
    <source>
        <dbReference type="PROSITE-ProRule" id="PRU00339"/>
    </source>
</evidence>
<keyword evidence="2 3" id="KW-0802">TPR repeat</keyword>
<dbReference type="OrthoDB" id="2017782at2759"/>
<proteinExistence type="predicted"/>
<dbReference type="Proteomes" id="UP000663829">
    <property type="component" value="Unassembled WGS sequence"/>
</dbReference>
<feature type="repeat" description="TPR" evidence="3">
    <location>
        <begin position="525"/>
        <end position="558"/>
    </location>
</feature>
<dbReference type="PANTHER" id="PTHR45641:SF19">
    <property type="entry name" value="NEPHROCYSTIN-3"/>
    <property type="match status" value="1"/>
</dbReference>
<dbReference type="InterPro" id="IPR011990">
    <property type="entry name" value="TPR-like_helical_dom_sf"/>
</dbReference>
<dbReference type="Proteomes" id="UP000682733">
    <property type="component" value="Unassembled WGS sequence"/>
</dbReference>
<evidence type="ECO:0000313" key="4">
    <source>
        <dbReference type="EMBL" id="CAF1009612.1"/>
    </source>
</evidence>
<evidence type="ECO:0000313" key="5">
    <source>
        <dbReference type="EMBL" id="CAF1241637.1"/>
    </source>
</evidence>
<sequence>MASLSTDKVQQDYNLENFVVIWLDQNNTIEDDVKDKLQYLVNLVKIFENIDECSNYISNVQTEKVFLIISSISLAEHIVPKIQHYSQLELIYVLSSDSNIEIIAKKVHHVYDKNSIFSQLQSDIIQSAINLNEINIINDISIDRSLQNNEVQLKNIKEFEEAYEPSKAIWWYTRDCFLYRILNKALRIQDIEILYRLRFFIVDLHKQLEKLQPEFIKLLNDMESTVSLYRGQIMTSDEFESKLKHNTGSLLSTTSFLSTTIDEELAKGFAIADGSSYTSILFKITLDTTIHKGVFAYIDPTVGSFDSENEVLFSMGTVFRIETVKKLDNDIWQVSLSMTNDEDQQLKTLCNHMRTELGITCHLASLGRLMFHMGNYDLAEQFNQLLLRDPTIVDPHDLGLLHNDLGLIYSNQADYTKAFEHFGLSLQIKKRHLKFSDRSVVTTLNNIGMLYFKIQQYETALSYFQHILQIDLHASLQNLQDIGADYNNIGDVYRKQRKYSKAIKMYQKAVDTDQQSLPLNHPIRAIHLNNIGLYYYNKSDYVKANDYYQKTLDIQLQSLPADHSHLATTYNNIAGVCYEQAKYDECMINLKKASEIANKKLPSNHPDRLKYQENIEILKGELESIKSYS</sequence>
<evidence type="ECO:0000313" key="7">
    <source>
        <dbReference type="EMBL" id="CAF4004935.1"/>
    </source>
</evidence>
<evidence type="ECO:0000313" key="6">
    <source>
        <dbReference type="EMBL" id="CAF3778462.1"/>
    </source>
</evidence>
<dbReference type="Gene3D" id="3.90.176.10">
    <property type="entry name" value="Toxin ADP-ribosyltransferase, Chain A, domain 1"/>
    <property type="match status" value="1"/>
</dbReference>